<keyword evidence="1" id="KW-0862">Zinc</keyword>
<evidence type="ECO:0000256" key="1">
    <source>
        <dbReference type="PROSITE-ProRule" id="PRU00175"/>
    </source>
</evidence>
<organism evidence="4 5">
    <name type="scientific">Colocasia esculenta</name>
    <name type="common">Wild taro</name>
    <name type="synonym">Arum esculentum</name>
    <dbReference type="NCBI Taxonomy" id="4460"/>
    <lineage>
        <taxon>Eukaryota</taxon>
        <taxon>Viridiplantae</taxon>
        <taxon>Streptophyta</taxon>
        <taxon>Embryophyta</taxon>
        <taxon>Tracheophyta</taxon>
        <taxon>Spermatophyta</taxon>
        <taxon>Magnoliopsida</taxon>
        <taxon>Liliopsida</taxon>
        <taxon>Araceae</taxon>
        <taxon>Aroideae</taxon>
        <taxon>Colocasieae</taxon>
        <taxon>Colocasia</taxon>
    </lineage>
</organism>
<feature type="region of interest" description="Disordered" evidence="2">
    <location>
        <begin position="238"/>
        <end position="267"/>
    </location>
</feature>
<dbReference type="GO" id="GO:0008270">
    <property type="term" value="F:zinc ion binding"/>
    <property type="evidence" value="ECO:0007669"/>
    <property type="project" value="UniProtKB-KW"/>
</dbReference>
<reference evidence="4" key="1">
    <citation type="submission" date="2017-07" db="EMBL/GenBank/DDBJ databases">
        <title>Taro Niue Genome Assembly and Annotation.</title>
        <authorList>
            <person name="Atibalentja N."/>
            <person name="Keating K."/>
            <person name="Fields C.J."/>
        </authorList>
    </citation>
    <scope>NUCLEOTIDE SEQUENCE</scope>
    <source>
        <strain evidence="4">Niue_2</strain>
        <tissue evidence="4">Leaf</tissue>
    </source>
</reference>
<dbReference type="AlphaFoldDB" id="A0A843WMC3"/>
<evidence type="ECO:0000259" key="3">
    <source>
        <dbReference type="PROSITE" id="PS50089"/>
    </source>
</evidence>
<evidence type="ECO:0000256" key="2">
    <source>
        <dbReference type="SAM" id="MobiDB-lite"/>
    </source>
</evidence>
<dbReference type="PANTHER" id="PTHR45865">
    <property type="entry name" value="E3 UBIQUITIN-PROTEIN LIGASE SHPRH FAMILY MEMBER"/>
    <property type="match status" value="1"/>
</dbReference>
<sequence>MEIDKTMEKPREADILRVRLCPSCQSGDGPLCVHCELNDLFQEYEARLFHLKKGNYMMASAEEAIDLQKKKNELNLFFRDYKNLSESSAGDVENKGQRQVTSNVVVYRSPSDVEVILGVIKRDSKSLLGRQGMSAARKHLLIFEARRKEFAYARSLSSAQARMLSAYDEISMAISRLRLRETEDEPTAINVLSADQLIPSNMQFSSDKFLSLSSLARIKGQLRYLKLAFQGLVTSKNIPEGSTDTSPKLQDSQDPSSSIASPPSEMDCPSKAEDHLCPICHEKIRNQKMVFQCGHVTCCKCCLEMTEHAVLRLGKCQQKWVMCPTCRQHTDFGNIAYVDDKQSEICELKIPKSIQGENHAEMSLKVEGSYGTKVWFPLLYLLHLLI</sequence>
<dbReference type="InterPro" id="IPR001841">
    <property type="entry name" value="Znf_RING"/>
</dbReference>
<keyword evidence="5" id="KW-1185">Reference proteome</keyword>
<dbReference type="SUPFAM" id="SSF57850">
    <property type="entry name" value="RING/U-box"/>
    <property type="match status" value="1"/>
</dbReference>
<evidence type="ECO:0000313" key="4">
    <source>
        <dbReference type="EMBL" id="MQM06651.1"/>
    </source>
</evidence>
<protein>
    <recommendedName>
        <fullName evidence="3">RING-type domain-containing protein</fullName>
    </recommendedName>
</protein>
<dbReference type="EMBL" id="NMUH01003681">
    <property type="protein sequence ID" value="MQM06651.1"/>
    <property type="molecule type" value="Genomic_DNA"/>
</dbReference>
<gene>
    <name evidence="4" type="ORF">Taro_039476</name>
</gene>
<keyword evidence="1" id="KW-0863">Zinc-finger</keyword>
<name>A0A843WMC3_COLES</name>
<dbReference type="InterPro" id="IPR052583">
    <property type="entry name" value="ATP-helicase/E3_Ub-Ligase"/>
</dbReference>
<feature type="compositionally biased region" description="Polar residues" evidence="2">
    <location>
        <begin position="238"/>
        <end position="261"/>
    </location>
</feature>
<dbReference type="OrthoDB" id="423559at2759"/>
<dbReference type="Proteomes" id="UP000652761">
    <property type="component" value="Unassembled WGS sequence"/>
</dbReference>
<evidence type="ECO:0000313" key="5">
    <source>
        <dbReference type="Proteomes" id="UP000652761"/>
    </source>
</evidence>
<feature type="non-terminal residue" evidence="4">
    <location>
        <position position="1"/>
    </location>
</feature>
<dbReference type="InterPro" id="IPR013083">
    <property type="entry name" value="Znf_RING/FYVE/PHD"/>
</dbReference>
<dbReference type="Gene3D" id="3.30.40.10">
    <property type="entry name" value="Zinc/RING finger domain, C3HC4 (zinc finger)"/>
    <property type="match status" value="1"/>
</dbReference>
<accession>A0A843WMC3</accession>
<proteinExistence type="predicted"/>
<keyword evidence="1" id="KW-0479">Metal-binding</keyword>
<dbReference type="PROSITE" id="PS50089">
    <property type="entry name" value="ZF_RING_2"/>
    <property type="match status" value="1"/>
</dbReference>
<comment type="caution">
    <text evidence="4">The sequence shown here is derived from an EMBL/GenBank/DDBJ whole genome shotgun (WGS) entry which is preliminary data.</text>
</comment>
<feature type="domain" description="RING-type" evidence="3">
    <location>
        <begin position="277"/>
        <end position="327"/>
    </location>
</feature>
<dbReference type="PANTHER" id="PTHR45865:SF1">
    <property type="entry name" value="E3 UBIQUITIN-PROTEIN LIGASE SHPRH"/>
    <property type="match status" value="1"/>
</dbReference>